<evidence type="ECO:0000256" key="2">
    <source>
        <dbReference type="ARBA" id="ARBA00009477"/>
    </source>
</evidence>
<dbReference type="InterPro" id="IPR006143">
    <property type="entry name" value="RND_pump_MFP"/>
</dbReference>
<evidence type="ECO:0000313" key="10">
    <source>
        <dbReference type="Proteomes" id="UP001377692"/>
    </source>
</evidence>
<feature type="chain" id="PRO_5046669902" evidence="4">
    <location>
        <begin position="21"/>
        <end position="393"/>
    </location>
</feature>
<evidence type="ECO:0000256" key="4">
    <source>
        <dbReference type="SAM" id="SignalP"/>
    </source>
</evidence>
<name>A0ABU8R0A9_9PSED</name>
<feature type="domain" description="Multidrug resistance protein MdtA-like alpha-helical hairpin" evidence="5">
    <location>
        <begin position="115"/>
        <end position="182"/>
    </location>
</feature>
<dbReference type="Pfam" id="PF25944">
    <property type="entry name" value="Beta-barrel_RND"/>
    <property type="match status" value="1"/>
</dbReference>
<evidence type="ECO:0000256" key="3">
    <source>
        <dbReference type="ARBA" id="ARBA00023054"/>
    </source>
</evidence>
<evidence type="ECO:0000259" key="8">
    <source>
        <dbReference type="Pfam" id="PF25967"/>
    </source>
</evidence>
<dbReference type="Gene3D" id="1.10.287.470">
    <property type="entry name" value="Helix hairpin bin"/>
    <property type="match status" value="1"/>
</dbReference>
<dbReference type="Pfam" id="PF25876">
    <property type="entry name" value="HH_MFP_RND"/>
    <property type="match status" value="1"/>
</dbReference>
<organism evidence="9 10">
    <name type="scientific">Pseudomonas kermanshahensis</name>
    <dbReference type="NCBI Taxonomy" id="2745482"/>
    <lineage>
        <taxon>Bacteria</taxon>
        <taxon>Pseudomonadati</taxon>
        <taxon>Pseudomonadota</taxon>
        <taxon>Gammaproteobacteria</taxon>
        <taxon>Pseudomonadales</taxon>
        <taxon>Pseudomonadaceae</taxon>
        <taxon>Pseudomonas</taxon>
    </lineage>
</organism>
<dbReference type="PANTHER" id="PTHR30158">
    <property type="entry name" value="ACRA/E-RELATED COMPONENT OF DRUG EFFLUX TRANSPORTER"/>
    <property type="match status" value="1"/>
</dbReference>
<dbReference type="Proteomes" id="UP001377692">
    <property type="component" value="Unassembled WGS sequence"/>
</dbReference>
<dbReference type="SUPFAM" id="SSF111369">
    <property type="entry name" value="HlyD-like secretion proteins"/>
    <property type="match status" value="1"/>
</dbReference>
<protein>
    <submittedName>
        <fullName evidence="9">Efflux RND transporter periplasmic adaptor subunit</fullName>
    </submittedName>
</protein>
<dbReference type="NCBIfam" id="TIGR01730">
    <property type="entry name" value="RND_mfp"/>
    <property type="match status" value="1"/>
</dbReference>
<evidence type="ECO:0000259" key="5">
    <source>
        <dbReference type="Pfam" id="PF25876"/>
    </source>
</evidence>
<comment type="similarity">
    <text evidence="2">Belongs to the membrane fusion protein (MFP) (TC 8.A.1) family.</text>
</comment>
<feature type="domain" description="Multidrug resistance protein MdtA-like barrel-sandwich hybrid" evidence="6">
    <location>
        <begin position="74"/>
        <end position="214"/>
    </location>
</feature>
<dbReference type="PANTHER" id="PTHR30158:SF10">
    <property type="entry name" value="CATION EFFLUX PUMP"/>
    <property type="match status" value="1"/>
</dbReference>
<comment type="caution">
    <text evidence="9">The sequence shown here is derived from an EMBL/GenBank/DDBJ whole genome shotgun (WGS) entry which is preliminary data.</text>
</comment>
<accession>A0ABU8R0A9</accession>
<dbReference type="Gene3D" id="2.40.50.100">
    <property type="match status" value="1"/>
</dbReference>
<gene>
    <name evidence="9" type="ORF">V7V80_01190</name>
</gene>
<keyword evidence="3" id="KW-0175">Coiled coil</keyword>
<dbReference type="Gene3D" id="2.40.30.170">
    <property type="match status" value="1"/>
</dbReference>
<keyword evidence="4" id="KW-0732">Signal</keyword>
<evidence type="ECO:0000259" key="7">
    <source>
        <dbReference type="Pfam" id="PF25944"/>
    </source>
</evidence>
<evidence type="ECO:0000256" key="1">
    <source>
        <dbReference type="ARBA" id="ARBA00004519"/>
    </source>
</evidence>
<dbReference type="RefSeq" id="WP_339547937.1">
    <property type="nucleotide sequence ID" value="NZ_JBBHLD010000001.1"/>
</dbReference>
<sequence length="393" mass="42359">MNLPFKKVPLALAFAITAAAGTGYQLLSKDNDNLAQAGEQAPDAVRIEVDIATPVAEQLNEYQTYSGKLEAVEAVDVRPLVSGAITAVHFKDGAHVNRGDLLFTIDTRLYQAAVDQALAEVAGASARYAYAHADAERAKRLLGQNAIAQRDSDAALRLQQTTAADLEAAKARLQTARVNLDYCSVKAPVSGKLSRAELTVGNVVATGAAAPLLTRIVSISPIYASFEVDEQTYLRFLAQPHDQAIKVEMGLANEAGFSRRGVVDSVDNQLNSSSGTIRVRARFDNPRSQLVPGMYAHVKVSAGQRRQALLINEDAVGTDQDRKFVMIVDPQDQVHYREVRLGGLYDGLRIVESGISAQDHIIVNGLQRVQADDTVKPRQVAMSSTAQAVSAQR</sequence>
<dbReference type="InterPro" id="IPR058627">
    <property type="entry name" value="MdtA-like_C"/>
</dbReference>
<evidence type="ECO:0000313" key="9">
    <source>
        <dbReference type="EMBL" id="MEJ5903301.1"/>
    </source>
</evidence>
<reference evidence="9 10" key="1">
    <citation type="submission" date="2024-02" db="EMBL/GenBank/DDBJ databases">
        <title>Identification of pathogenicity and growth-promoting functions of Pseudomonas putida variants.</title>
        <authorList>
            <person name="Sun J."/>
        </authorList>
    </citation>
    <scope>NUCLEOTIDE SEQUENCE [LARGE SCALE GENOMIC DNA]</scope>
    <source>
        <strain evidence="9 10">A04</strain>
    </source>
</reference>
<proteinExistence type="inferred from homology"/>
<dbReference type="Gene3D" id="2.40.420.20">
    <property type="match status" value="1"/>
</dbReference>
<dbReference type="Pfam" id="PF25917">
    <property type="entry name" value="BSH_RND"/>
    <property type="match status" value="1"/>
</dbReference>
<feature type="domain" description="Multidrug resistance protein MdtA-like C-terminal permuted SH3" evidence="8">
    <location>
        <begin position="307"/>
        <end position="368"/>
    </location>
</feature>
<dbReference type="Pfam" id="PF25967">
    <property type="entry name" value="RND-MFP_C"/>
    <property type="match status" value="1"/>
</dbReference>
<keyword evidence="10" id="KW-1185">Reference proteome</keyword>
<dbReference type="EMBL" id="JBBHLD010000001">
    <property type="protein sequence ID" value="MEJ5903301.1"/>
    <property type="molecule type" value="Genomic_DNA"/>
</dbReference>
<feature type="signal peptide" evidence="4">
    <location>
        <begin position="1"/>
        <end position="20"/>
    </location>
</feature>
<evidence type="ECO:0000259" key="6">
    <source>
        <dbReference type="Pfam" id="PF25917"/>
    </source>
</evidence>
<dbReference type="InterPro" id="IPR058624">
    <property type="entry name" value="MdtA-like_HH"/>
</dbReference>
<dbReference type="InterPro" id="IPR058626">
    <property type="entry name" value="MdtA-like_b-barrel"/>
</dbReference>
<dbReference type="InterPro" id="IPR058625">
    <property type="entry name" value="MdtA-like_BSH"/>
</dbReference>
<feature type="domain" description="Multidrug resistance protein MdtA-like beta-barrel" evidence="7">
    <location>
        <begin position="221"/>
        <end position="303"/>
    </location>
</feature>
<comment type="subcellular location">
    <subcellularLocation>
        <location evidence="1">Cell inner membrane</location>
        <topology evidence="1">Lipid-anchor</topology>
    </subcellularLocation>
</comment>